<dbReference type="Pfam" id="PF00145">
    <property type="entry name" value="DNA_methylase"/>
    <property type="match status" value="1"/>
</dbReference>
<keyword evidence="1 6" id="KW-0489">Methyltransferase</keyword>
<dbReference type="RefSeq" id="WP_072898219.1">
    <property type="nucleotide sequence ID" value="NZ_FQWZ01000006.1"/>
</dbReference>
<dbReference type="InterPro" id="IPR029063">
    <property type="entry name" value="SAM-dependent_MTases_sf"/>
</dbReference>
<feature type="active site" evidence="6">
    <location>
        <position position="91"/>
    </location>
</feature>
<evidence type="ECO:0000256" key="7">
    <source>
        <dbReference type="RuleBase" id="RU000416"/>
    </source>
</evidence>
<dbReference type="GO" id="GO:0003677">
    <property type="term" value="F:DNA binding"/>
    <property type="evidence" value="ECO:0007669"/>
    <property type="project" value="TreeGrafter"/>
</dbReference>
<evidence type="ECO:0000313" key="10">
    <source>
        <dbReference type="Proteomes" id="UP000199758"/>
    </source>
</evidence>
<dbReference type="EMBL" id="FQWZ01000006">
    <property type="protein sequence ID" value="SHH15864.1"/>
    <property type="molecule type" value="Genomic_DNA"/>
</dbReference>
<dbReference type="Gene3D" id="3.90.120.10">
    <property type="entry name" value="DNA Methylase, subunit A, domain 2"/>
    <property type="match status" value="1"/>
</dbReference>
<proteinExistence type="inferred from homology"/>
<dbReference type="SUPFAM" id="SSF53335">
    <property type="entry name" value="S-adenosyl-L-methionine-dependent methyltransferases"/>
    <property type="match status" value="1"/>
</dbReference>
<dbReference type="AlphaFoldDB" id="A0A1M5QP50"/>
<dbReference type="InterPro" id="IPR050390">
    <property type="entry name" value="C5-Methyltransferase"/>
</dbReference>
<keyword evidence="4" id="KW-0680">Restriction system</keyword>
<evidence type="ECO:0000256" key="4">
    <source>
        <dbReference type="ARBA" id="ARBA00022747"/>
    </source>
</evidence>
<evidence type="ECO:0000256" key="6">
    <source>
        <dbReference type="PROSITE-ProRule" id="PRU01016"/>
    </source>
</evidence>
<evidence type="ECO:0000256" key="8">
    <source>
        <dbReference type="RuleBase" id="RU000417"/>
    </source>
</evidence>
<dbReference type="GO" id="GO:0044027">
    <property type="term" value="P:negative regulation of gene expression via chromosomal CpG island methylation"/>
    <property type="evidence" value="ECO:0007669"/>
    <property type="project" value="TreeGrafter"/>
</dbReference>
<dbReference type="EC" id="2.1.1.37" evidence="8"/>
<dbReference type="Gene3D" id="3.40.50.150">
    <property type="entry name" value="Vaccinia Virus protein VP39"/>
    <property type="match status" value="1"/>
</dbReference>
<dbReference type="GO" id="GO:0009307">
    <property type="term" value="P:DNA restriction-modification system"/>
    <property type="evidence" value="ECO:0007669"/>
    <property type="project" value="UniProtKB-KW"/>
</dbReference>
<reference evidence="9 10" key="1">
    <citation type="submission" date="2016-11" db="EMBL/GenBank/DDBJ databases">
        <authorList>
            <person name="Jaros S."/>
            <person name="Januszkiewicz K."/>
            <person name="Wedrychowicz H."/>
        </authorList>
    </citation>
    <scope>NUCLEOTIDE SEQUENCE [LARGE SCALE GENOMIC DNA]</scope>
    <source>
        <strain evidence="9 10">CGMCC 1.7049</strain>
    </source>
</reference>
<keyword evidence="3 6" id="KW-0949">S-adenosyl-L-methionine</keyword>
<dbReference type="OrthoDB" id="9813719at2"/>
<dbReference type="InterPro" id="IPR018117">
    <property type="entry name" value="C5_DNA_meth_AS"/>
</dbReference>
<sequence length="398" mass="44648">MKTFIDLFAGCGGLSLGLQKSNWQLQFAIEAHPDAFSTYKTNIIDRKPENVCWPNWLPQQSHNINSLLADYRNPLIMLSGKVDLVVGGPPCQGFSTNGSRRPDDPRNQMVASYIELISIVQPRLLMMENVRGITSMRHRNGGTYADFIASSLTQLGYRVWSKLVTASDWGVPQRRPRFIVIAIKDADNEAPNPFDILSKRRTQFLLDRGLPTDRPVTAEEALSDLIVSNNALQADAEYGHLGFQSIIYKRPASASSYCRWVNEGCDGQPSDMRLPRHTPKVKKRFKKILATYPKGRVLSEENREKLGLKKRTTTPMSGVLPSPTITTLPDDIIHFSEPRILTVREHARLQSFPDWFAFKGPYTSGGGQRKKSCPRYTQVGNAVPPLLSEAIGEVLHLM</sequence>
<evidence type="ECO:0000256" key="1">
    <source>
        <dbReference type="ARBA" id="ARBA00022603"/>
    </source>
</evidence>
<dbReference type="PRINTS" id="PR00105">
    <property type="entry name" value="C5METTRFRASE"/>
</dbReference>
<evidence type="ECO:0000256" key="3">
    <source>
        <dbReference type="ARBA" id="ARBA00022691"/>
    </source>
</evidence>
<keyword evidence="2 6" id="KW-0808">Transferase</keyword>
<dbReference type="Proteomes" id="UP000199758">
    <property type="component" value="Unassembled WGS sequence"/>
</dbReference>
<dbReference type="PROSITE" id="PS00094">
    <property type="entry name" value="C5_MTASE_1"/>
    <property type="match status" value="1"/>
</dbReference>
<evidence type="ECO:0000313" key="9">
    <source>
        <dbReference type="EMBL" id="SHH15864.1"/>
    </source>
</evidence>
<dbReference type="InterPro" id="IPR001525">
    <property type="entry name" value="C5_MeTfrase"/>
</dbReference>
<protein>
    <recommendedName>
        <fullName evidence="8">Cytosine-specific methyltransferase</fullName>
        <ecNumber evidence="8">2.1.1.37</ecNumber>
    </recommendedName>
</protein>
<dbReference type="STRING" id="490188.SAMN04488068_2742"/>
<comment type="catalytic activity">
    <reaction evidence="5 8">
        <text>a 2'-deoxycytidine in DNA + S-adenosyl-L-methionine = a 5-methyl-2'-deoxycytidine in DNA + S-adenosyl-L-homocysteine + H(+)</text>
        <dbReference type="Rhea" id="RHEA:13681"/>
        <dbReference type="Rhea" id="RHEA-COMP:11369"/>
        <dbReference type="Rhea" id="RHEA-COMP:11370"/>
        <dbReference type="ChEBI" id="CHEBI:15378"/>
        <dbReference type="ChEBI" id="CHEBI:57856"/>
        <dbReference type="ChEBI" id="CHEBI:59789"/>
        <dbReference type="ChEBI" id="CHEBI:85452"/>
        <dbReference type="ChEBI" id="CHEBI:85454"/>
        <dbReference type="EC" id="2.1.1.37"/>
    </reaction>
</comment>
<gene>
    <name evidence="9" type="ORF">SAMN04488068_2742</name>
</gene>
<accession>A0A1M5QP50</accession>
<dbReference type="InterPro" id="IPR031303">
    <property type="entry name" value="C5_meth_CS"/>
</dbReference>
<dbReference type="GO" id="GO:0032259">
    <property type="term" value="P:methylation"/>
    <property type="evidence" value="ECO:0007669"/>
    <property type="project" value="UniProtKB-KW"/>
</dbReference>
<evidence type="ECO:0000256" key="2">
    <source>
        <dbReference type="ARBA" id="ARBA00022679"/>
    </source>
</evidence>
<dbReference type="PANTHER" id="PTHR10629:SF52">
    <property type="entry name" value="DNA (CYTOSINE-5)-METHYLTRANSFERASE 1"/>
    <property type="match status" value="1"/>
</dbReference>
<dbReference type="NCBIfam" id="TIGR00675">
    <property type="entry name" value="dcm"/>
    <property type="match status" value="1"/>
</dbReference>
<keyword evidence="10" id="KW-1185">Reference proteome</keyword>
<dbReference type="GO" id="GO:0003886">
    <property type="term" value="F:DNA (cytosine-5-)-methyltransferase activity"/>
    <property type="evidence" value="ECO:0007669"/>
    <property type="project" value="UniProtKB-EC"/>
</dbReference>
<organism evidence="9 10">
    <name type="scientific">Hydrocarboniphaga daqingensis</name>
    <dbReference type="NCBI Taxonomy" id="490188"/>
    <lineage>
        <taxon>Bacteria</taxon>
        <taxon>Pseudomonadati</taxon>
        <taxon>Pseudomonadota</taxon>
        <taxon>Gammaproteobacteria</taxon>
        <taxon>Nevskiales</taxon>
        <taxon>Nevskiaceae</taxon>
        <taxon>Hydrocarboniphaga</taxon>
    </lineage>
</organism>
<name>A0A1M5QP50_9GAMM</name>
<dbReference type="PROSITE" id="PS00095">
    <property type="entry name" value="C5_MTASE_2"/>
    <property type="match status" value="1"/>
</dbReference>
<comment type="similarity">
    <text evidence="6 7">Belongs to the class I-like SAM-binding methyltransferase superfamily. C5-methyltransferase family.</text>
</comment>
<dbReference type="PANTHER" id="PTHR10629">
    <property type="entry name" value="CYTOSINE-SPECIFIC METHYLTRANSFERASE"/>
    <property type="match status" value="1"/>
</dbReference>
<evidence type="ECO:0000256" key="5">
    <source>
        <dbReference type="ARBA" id="ARBA00047422"/>
    </source>
</evidence>
<dbReference type="PROSITE" id="PS51679">
    <property type="entry name" value="SAM_MT_C5"/>
    <property type="match status" value="1"/>
</dbReference>